<dbReference type="PROSITE" id="PS00290">
    <property type="entry name" value="IG_MHC"/>
    <property type="match status" value="1"/>
</dbReference>
<dbReference type="InterPro" id="IPR013783">
    <property type="entry name" value="Ig-like_fold"/>
</dbReference>
<dbReference type="GO" id="GO:0005886">
    <property type="term" value="C:plasma membrane"/>
    <property type="evidence" value="ECO:0007669"/>
    <property type="project" value="TreeGrafter"/>
</dbReference>
<keyword evidence="2" id="KW-0472">Membrane</keyword>
<name>A0A8S3PXQ9_MYTED</name>
<comment type="subcellular location">
    <subcellularLocation>
        <location evidence="1">Membrane</location>
        <topology evidence="1">Single-pass type I membrane protein</topology>
    </subcellularLocation>
</comment>
<feature type="domain" description="Ig-like" evidence="7">
    <location>
        <begin position="107"/>
        <end position="213"/>
    </location>
</feature>
<dbReference type="GO" id="GO:0005911">
    <property type="term" value="C:cell-cell junction"/>
    <property type="evidence" value="ECO:0007669"/>
    <property type="project" value="TreeGrafter"/>
</dbReference>
<dbReference type="InterPro" id="IPR007110">
    <property type="entry name" value="Ig-like_dom"/>
</dbReference>
<dbReference type="InterPro" id="IPR036179">
    <property type="entry name" value="Ig-like_dom_sf"/>
</dbReference>
<organism evidence="8 9">
    <name type="scientific">Mytilus edulis</name>
    <name type="common">Blue mussel</name>
    <dbReference type="NCBI Taxonomy" id="6550"/>
    <lineage>
        <taxon>Eukaryota</taxon>
        <taxon>Metazoa</taxon>
        <taxon>Spiralia</taxon>
        <taxon>Lophotrochozoa</taxon>
        <taxon>Mollusca</taxon>
        <taxon>Bivalvia</taxon>
        <taxon>Autobranchia</taxon>
        <taxon>Pteriomorphia</taxon>
        <taxon>Mytilida</taxon>
        <taxon>Mytiloidea</taxon>
        <taxon>Mytilidae</taxon>
        <taxon>Mytilinae</taxon>
        <taxon>Mytilus</taxon>
    </lineage>
</organism>
<dbReference type="AlphaFoldDB" id="A0A8S3PXQ9"/>
<proteinExistence type="predicted"/>
<protein>
    <recommendedName>
        <fullName evidence="7">Ig-like domain-containing protein</fullName>
    </recommendedName>
</protein>
<dbReference type="Gene3D" id="2.60.40.10">
    <property type="entry name" value="Immunoglobulins"/>
    <property type="match status" value="2"/>
</dbReference>
<dbReference type="Proteomes" id="UP000683360">
    <property type="component" value="Unassembled WGS sequence"/>
</dbReference>
<keyword evidence="5" id="KW-0393">Immunoglobulin domain</keyword>
<dbReference type="SUPFAM" id="SSF48726">
    <property type="entry name" value="Immunoglobulin"/>
    <property type="match status" value="2"/>
</dbReference>
<dbReference type="GO" id="GO:0050839">
    <property type="term" value="F:cell adhesion molecule binding"/>
    <property type="evidence" value="ECO:0007669"/>
    <property type="project" value="TreeGrafter"/>
</dbReference>
<comment type="caution">
    <text evidence="8">The sequence shown here is derived from an EMBL/GenBank/DDBJ whole genome shotgun (WGS) entry which is preliminary data.</text>
</comment>
<keyword evidence="3" id="KW-1015">Disulfide bond</keyword>
<dbReference type="PANTHER" id="PTHR11640">
    <property type="entry name" value="NEPHRIN"/>
    <property type="match status" value="1"/>
</dbReference>
<dbReference type="PROSITE" id="PS50835">
    <property type="entry name" value="IG_LIKE"/>
    <property type="match status" value="2"/>
</dbReference>
<dbReference type="GO" id="GO:0098609">
    <property type="term" value="P:cell-cell adhesion"/>
    <property type="evidence" value="ECO:0007669"/>
    <property type="project" value="TreeGrafter"/>
</dbReference>
<dbReference type="SMART" id="SM00409">
    <property type="entry name" value="IG"/>
    <property type="match status" value="2"/>
</dbReference>
<dbReference type="InterPro" id="IPR051275">
    <property type="entry name" value="Cell_adhesion_signaling"/>
</dbReference>
<dbReference type="InterPro" id="IPR003598">
    <property type="entry name" value="Ig_sub2"/>
</dbReference>
<feature type="region of interest" description="Disordered" evidence="6">
    <location>
        <begin position="287"/>
        <end position="314"/>
    </location>
</feature>
<evidence type="ECO:0000313" key="9">
    <source>
        <dbReference type="Proteomes" id="UP000683360"/>
    </source>
</evidence>
<dbReference type="InterPro" id="IPR003599">
    <property type="entry name" value="Ig_sub"/>
</dbReference>
<evidence type="ECO:0000256" key="5">
    <source>
        <dbReference type="ARBA" id="ARBA00023319"/>
    </source>
</evidence>
<evidence type="ECO:0000313" key="8">
    <source>
        <dbReference type="EMBL" id="CAG2188317.1"/>
    </source>
</evidence>
<gene>
    <name evidence="8" type="ORF">MEDL_3742</name>
</gene>
<dbReference type="InterPro" id="IPR003006">
    <property type="entry name" value="Ig/MHC_CS"/>
</dbReference>
<evidence type="ECO:0000256" key="3">
    <source>
        <dbReference type="ARBA" id="ARBA00023157"/>
    </source>
</evidence>
<dbReference type="OrthoDB" id="5969272at2759"/>
<accession>A0A8S3PXQ9</accession>
<dbReference type="PANTHER" id="PTHR11640:SF164">
    <property type="entry name" value="MAM DOMAIN-CONTAINING GLYCOSYLPHOSPHATIDYLINOSITOL ANCHOR PROTEIN 1"/>
    <property type="match status" value="1"/>
</dbReference>
<evidence type="ECO:0000259" key="7">
    <source>
        <dbReference type="PROSITE" id="PS50835"/>
    </source>
</evidence>
<feature type="domain" description="Ig-like" evidence="7">
    <location>
        <begin position="11"/>
        <end position="100"/>
    </location>
</feature>
<sequence length="363" mass="41348">MKKVCYGFRAPLEVRVVNMTEDNRIVGKENENLTLACYTLGGIPRGKTLWYHGKKKLTMNKDDSEWTYYSITLNRNNNEQIYTCIAEHGMLRTPLEQSIKLDILYHPRVQCLWPTEPVSVGHDVNLSCSYYSNPLDAEILWTKNSQNIDSIYSIVTKIAVGNDRKWTDLEDMTKDDHGVIAIIIKNVTRSDEGAYTCSVTNTEGSASETIYLAVQDNDSETITDSLPPYSGTSFKVPQREVVRHSPIEIEMHEAFNNTVEHEDVQEDVHEESRNLPLLSEILQDLQNTTSGDSQSDLSKTNTSQSSSSLSDRSQNINEEDYLHPYHGFVHNRMDVHEYATVDAKESTEYEEITDAFKVEVTKM</sequence>
<evidence type="ECO:0000256" key="2">
    <source>
        <dbReference type="ARBA" id="ARBA00023136"/>
    </source>
</evidence>
<dbReference type="Pfam" id="PF13927">
    <property type="entry name" value="Ig_3"/>
    <property type="match status" value="1"/>
</dbReference>
<keyword evidence="9" id="KW-1185">Reference proteome</keyword>
<feature type="compositionally biased region" description="Low complexity" evidence="6">
    <location>
        <begin position="295"/>
        <end position="314"/>
    </location>
</feature>
<evidence type="ECO:0000256" key="4">
    <source>
        <dbReference type="ARBA" id="ARBA00023180"/>
    </source>
</evidence>
<evidence type="ECO:0000256" key="6">
    <source>
        <dbReference type="SAM" id="MobiDB-lite"/>
    </source>
</evidence>
<keyword evidence="4" id="KW-0325">Glycoprotein</keyword>
<evidence type="ECO:0000256" key="1">
    <source>
        <dbReference type="ARBA" id="ARBA00004479"/>
    </source>
</evidence>
<dbReference type="SMART" id="SM00408">
    <property type="entry name" value="IGc2"/>
    <property type="match status" value="1"/>
</dbReference>
<dbReference type="EMBL" id="CAJPWZ010000214">
    <property type="protein sequence ID" value="CAG2188317.1"/>
    <property type="molecule type" value="Genomic_DNA"/>
</dbReference>
<reference evidence="8" key="1">
    <citation type="submission" date="2021-03" db="EMBL/GenBank/DDBJ databases">
        <authorList>
            <person name="Bekaert M."/>
        </authorList>
    </citation>
    <scope>NUCLEOTIDE SEQUENCE</scope>
</reference>